<evidence type="ECO:0000313" key="2">
    <source>
        <dbReference type="Proteomes" id="UP000233556"/>
    </source>
</evidence>
<reference evidence="2" key="1">
    <citation type="submission" date="2017-11" db="EMBL/GenBank/DDBJ databases">
        <authorList>
            <person name="Lima N.C."/>
            <person name="Parody-Merino A.M."/>
            <person name="Battley P.F."/>
            <person name="Fidler A.E."/>
            <person name="Prosdocimi F."/>
        </authorList>
    </citation>
    <scope>NUCLEOTIDE SEQUENCE [LARGE SCALE GENOMIC DNA]</scope>
</reference>
<name>A0A2I0TN04_LIMLA</name>
<reference evidence="2" key="2">
    <citation type="submission" date="2017-12" db="EMBL/GenBank/DDBJ databases">
        <title>Genome sequence of the Bar-tailed Godwit (Limosa lapponica baueri).</title>
        <authorList>
            <person name="Lima N.C.B."/>
            <person name="Parody-Merino A.M."/>
            <person name="Battley P.F."/>
            <person name="Fidler A.E."/>
            <person name="Prosdocimi F."/>
        </authorList>
    </citation>
    <scope>NUCLEOTIDE SEQUENCE [LARGE SCALE GENOMIC DNA]</scope>
</reference>
<organism evidence="1 2">
    <name type="scientific">Limosa lapponica baueri</name>
    <dbReference type="NCBI Taxonomy" id="1758121"/>
    <lineage>
        <taxon>Eukaryota</taxon>
        <taxon>Metazoa</taxon>
        <taxon>Chordata</taxon>
        <taxon>Craniata</taxon>
        <taxon>Vertebrata</taxon>
        <taxon>Euteleostomi</taxon>
        <taxon>Archelosauria</taxon>
        <taxon>Archosauria</taxon>
        <taxon>Dinosauria</taxon>
        <taxon>Saurischia</taxon>
        <taxon>Theropoda</taxon>
        <taxon>Coelurosauria</taxon>
        <taxon>Aves</taxon>
        <taxon>Neognathae</taxon>
        <taxon>Neoaves</taxon>
        <taxon>Charadriiformes</taxon>
        <taxon>Scolopacidae</taxon>
        <taxon>Limosa</taxon>
    </lineage>
</organism>
<sequence>MIDWLAKAGTGWLEEDVAGSAFRVESQISEDVLLRALITCVWQICQRKSFESLRNQEAKGHSMEFLHPQKPLPWECGHRIDPFMSSVSTVILNVCSCLSLDVFL</sequence>
<proteinExistence type="predicted"/>
<dbReference type="EMBL" id="KZ508457">
    <property type="protein sequence ID" value="PKU35178.1"/>
    <property type="molecule type" value="Genomic_DNA"/>
</dbReference>
<evidence type="ECO:0000313" key="1">
    <source>
        <dbReference type="EMBL" id="PKU35178.1"/>
    </source>
</evidence>
<dbReference type="AlphaFoldDB" id="A0A2I0TN04"/>
<accession>A0A2I0TN04</accession>
<gene>
    <name evidence="1" type="ORF">llap_14520</name>
</gene>
<dbReference type="Proteomes" id="UP000233556">
    <property type="component" value="Unassembled WGS sequence"/>
</dbReference>
<keyword evidence="2" id="KW-1185">Reference proteome</keyword>
<protein>
    <submittedName>
        <fullName evidence="1">Uncharacterized protein</fullName>
    </submittedName>
</protein>